<feature type="binding site" evidence="14 15">
    <location>
        <position position="172"/>
    </location>
    <ligand>
        <name>a divalent metal cation</name>
        <dbReference type="ChEBI" id="CHEBI:60240"/>
    </ligand>
</feature>
<dbReference type="NCBIfam" id="NF000594">
    <property type="entry name" value="PRK00015.1-1"/>
    <property type="match status" value="1"/>
</dbReference>
<dbReference type="AlphaFoldDB" id="A0A0L6JHT8"/>
<evidence type="ECO:0000256" key="4">
    <source>
        <dbReference type="ARBA" id="ARBA00004496"/>
    </source>
</evidence>
<dbReference type="HAMAP" id="MF_00052_B">
    <property type="entry name" value="RNase_HII_B"/>
    <property type="match status" value="1"/>
</dbReference>
<comment type="cofactor">
    <cofactor evidence="14 15">
        <name>Mn(2+)</name>
        <dbReference type="ChEBI" id="CHEBI:29035"/>
    </cofactor>
    <cofactor evidence="14 15">
        <name>Mg(2+)</name>
        <dbReference type="ChEBI" id="CHEBI:18420"/>
    </cofactor>
    <text evidence="14 15">Manganese or magnesium. Binds 1 divalent metal ion per monomer in the absence of substrate. May bind a second metal ion after substrate binding.</text>
</comment>
<dbReference type="FunFam" id="3.30.420.10:FF:000006">
    <property type="entry name" value="Ribonuclease HII"/>
    <property type="match status" value="1"/>
</dbReference>
<dbReference type="InterPro" id="IPR024567">
    <property type="entry name" value="RNase_HII/HIII_dom"/>
</dbReference>
<dbReference type="GO" id="GO:0005737">
    <property type="term" value="C:cytoplasm"/>
    <property type="evidence" value="ECO:0007669"/>
    <property type="project" value="UniProtKB-SubCell"/>
</dbReference>
<dbReference type="PANTHER" id="PTHR10954">
    <property type="entry name" value="RIBONUCLEASE H2 SUBUNIT A"/>
    <property type="match status" value="1"/>
</dbReference>
<keyword evidence="11 14" id="KW-0255">Endonuclease</keyword>
<dbReference type="EMBL" id="LGTC01000001">
    <property type="protein sequence ID" value="KNY25416.1"/>
    <property type="molecule type" value="Genomic_DNA"/>
</dbReference>
<evidence type="ECO:0000256" key="15">
    <source>
        <dbReference type="PROSITE-ProRule" id="PRU01319"/>
    </source>
</evidence>
<dbReference type="GO" id="GO:0004523">
    <property type="term" value="F:RNA-DNA hybrid ribonuclease activity"/>
    <property type="evidence" value="ECO:0007669"/>
    <property type="project" value="UniProtKB-UniRule"/>
</dbReference>
<dbReference type="eggNOG" id="COG0164">
    <property type="taxonomic scope" value="Bacteria"/>
</dbReference>
<feature type="binding site" evidence="14 15">
    <location>
        <position position="80"/>
    </location>
    <ligand>
        <name>a divalent metal cation</name>
        <dbReference type="ChEBI" id="CHEBI:60240"/>
    </ligand>
</feature>
<evidence type="ECO:0000256" key="16">
    <source>
        <dbReference type="RuleBase" id="RU003515"/>
    </source>
</evidence>
<name>A0A0L6JHT8_9FIRM</name>
<evidence type="ECO:0000256" key="3">
    <source>
        <dbReference type="ARBA" id="ARBA00004065"/>
    </source>
</evidence>
<comment type="caution">
    <text evidence="18">The sequence shown here is derived from an EMBL/GenBank/DDBJ whole genome shotgun (WGS) entry which is preliminary data.</text>
</comment>
<keyword evidence="9 14" id="KW-0540">Nuclease</keyword>
<evidence type="ECO:0000313" key="19">
    <source>
        <dbReference type="Proteomes" id="UP000036923"/>
    </source>
</evidence>
<keyword evidence="13 14" id="KW-0464">Manganese</keyword>
<evidence type="ECO:0000256" key="9">
    <source>
        <dbReference type="ARBA" id="ARBA00022722"/>
    </source>
</evidence>
<dbReference type="InterPro" id="IPR012337">
    <property type="entry name" value="RNaseH-like_sf"/>
</dbReference>
<comment type="catalytic activity">
    <reaction evidence="1 14 15 16">
        <text>Endonucleolytic cleavage to 5'-phosphomonoester.</text>
        <dbReference type="EC" id="3.1.26.4"/>
    </reaction>
</comment>
<dbReference type="CDD" id="cd07182">
    <property type="entry name" value="RNase_HII_bacteria_HII_like"/>
    <property type="match status" value="1"/>
</dbReference>
<keyword evidence="19" id="KW-1185">Reference proteome</keyword>
<evidence type="ECO:0000256" key="12">
    <source>
        <dbReference type="ARBA" id="ARBA00022801"/>
    </source>
</evidence>
<evidence type="ECO:0000259" key="17">
    <source>
        <dbReference type="PROSITE" id="PS51975"/>
    </source>
</evidence>
<dbReference type="GO" id="GO:0003723">
    <property type="term" value="F:RNA binding"/>
    <property type="evidence" value="ECO:0007669"/>
    <property type="project" value="UniProtKB-UniRule"/>
</dbReference>
<comment type="function">
    <text evidence="3 14 16">Endonuclease that specifically degrades the RNA of RNA-DNA hybrids.</text>
</comment>
<dbReference type="PANTHER" id="PTHR10954:SF18">
    <property type="entry name" value="RIBONUCLEASE HII"/>
    <property type="match status" value="1"/>
</dbReference>
<protein>
    <recommendedName>
        <fullName evidence="7 14">Ribonuclease HII</fullName>
        <shortName evidence="14">RNase HII</shortName>
        <ecNumber evidence="6 14">3.1.26.4</ecNumber>
    </recommendedName>
</protein>
<dbReference type="GO" id="GO:0032299">
    <property type="term" value="C:ribonuclease H2 complex"/>
    <property type="evidence" value="ECO:0007669"/>
    <property type="project" value="TreeGrafter"/>
</dbReference>
<dbReference type="GO" id="GO:0043137">
    <property type="term" value="P:DNA replication, removal of RNA primer"/>
    <property type="evidence" value="ECO:0007669"/>
    <property type="project" value="TreeGrafter"/>
</dbReference>
<evidence type="ECO:0000256" key="8">
    <source>
        <dbReference type="ARBA" id="ARBA00022490"/>
    </source>
</evidence>
<organism evidence="18 19">
    <name type="scientific">Pseudobacteroides cellulosolvens ATCC 35603 = DSM 2933</name>
    <dbReference type="NCBI Taxonomy" id="398512"/>
    <lineage>
        <taxon>Bacteria</taxon>
        <taxon>Bacillati</taxon>
        <taxon>Bacillota</taxon>
        <taxon>Clostridia</taxon>
        <taxon>Eubacteriales</taxon>
        <taxon>Oscillospiraceae</taxon>
        <taxon>Pseudobacteroides</taxon>
    </lineage>
</organism>
<dbReference type="InterPro" id="IPR001352">
    <property type="entry name" value="RNase_HII/HIII"/>
</dbReference>
<dbReference type="PROSITE" id="PS51975">
    <property type="entry name" value="RNASE_H_2"/>
    <property type="match status" value="1"/>
</dbReference>
<dbReference type="GO" id="GO:0030145">
    <property type="term" value="F:manganese ion binding"/>
    <property type="evidence" value="ECO:0007669"/>
    <property type="project" value="UniProtKB-UniRule"/>
</dbReference>
<keyword evidence="12 14" id="KW-0378">Hydrolase</keyword>
<evidence type="ECO:0000256" key="2">
    <source>
        <dbReference type="ARBA" id="ARBA00001946"/>
    </source>
</evidence>
<dbReference type="PATRIC" id="fig|398512.5.peg.701"/>
<comment type="subcellular location">
    <subcellularLocation>
        <location evidence="4 14">Cytoplasm</location>
    </subcellularLocation>
</comment>
<dbReference type="InterPro" id="IPR022898">
    <property type="entry name" value="RNase_HII"/>
</dbReference>
<dbReference type="EC" id="3.1.26.4" evidence="6 14"/>
<comment type="cofactor">
    <cofactor evidence="2">
        <name>Mg(2+)</name>
        <dbReference type="ChEBI" id="CHEBI:18420"/>
    </cofactor>
</comment>
<dbReference type="InterPro" id="IPR036397">
    <property type="entry name" value="RNaseH_sf"/>
</dbReference>
<evidence type="ECO:0000256" key="6">
    <source>
        <dbReference type="ARBA" id="ARBA00012180"/>
    </source>
</evidence>
<evidence type="ECO:0000256" key="5">
    <source>
        <dbReference type="ARBA" id="ARBA00007383"/>
    </source>
</evidence>
<evidence type="ECO:0000256" key="10">
    <source>
        <dbReference type="ARBA" id="ARBA00022723"/>
    </source>
</evidence>
<evidence type="ECO:0000256" key="1">
    <source>
        <dbReference type="ARBA" id="ARBA00000077"/>
    </source>
</evidence>
<sequence length="258" mass="28589">MATKMKIKDIELSIKELDAKEALDKLYSIREETGLSLDKLIAKYLKKKDAFDKEKARYDKMCAYEKDALKSGIEFIAGVDEAGRGPLAGPVVAAAVILPKGIFIEGLNDSKKLSHEKREKLFEIITKNALAYGIGMADEKCIDDINILNATIKAMEEAIAKLTPLPELILTDAVKLRNVAIRQLNIIRGDSLSVSIAAASVLAKVTRDRLICEMDNKYPDYGFANHKGYGTKDHIEAIKKFGICPIHRVSFTKNFVVT</sequence>
<reference evidence="19" key="1">
    <citation type="submission" date="2015-07" db="EMBL/GenBank/DDBJ databases">
        <title>Near-Complete Genome Sequence of the Cellulolytic Bacterium Bacteroides (Pseudobacteroides) cellulosolvens ATCC 35603.</title>
        <authorList>
            <person name="Dassa B."/>
            <person name="Utturkar S.M."/>
            <person name="Klingeman D.M."/>
            <person name="Hurt R.A."/>
            <person name="Keller M."/>
            <person name="Xu J."/>
            <person name="Reddy Y.H.K."/>
            <person name="Borovok I."/>
            <person name="Grinberg I.R."/>
            <person name="Lamed R."/>
            <person name="Zhivin O."/>
            <person name="Bayer E.A."/>
            <person name="Brown S.D."/>
        </authorList>
    </citation>
    <scope>NUCLEOTIDE SEQUENCE [LARGE SCALE GENOMIC DNA]</scope>
    <source>
        <strain evidence="19">DSM 2933</strain>
    </source>
</reference>
<dbReference type="Gene3D" id="3.30.420.10">
    <property type="entry name" value="Ribonuclease H-like superfamily/Ribonuclease H"/>
    <property type="match status" value="1"/>
</dbReference>
<evidence type="ECO:0000256" key="14">
    <source>
        <dbReference type="HAMAP-Rule" id="MF_00052"/>
    </source>
</evidence>
<gene>
    <name evidence="14" type="primary">rnhB</name>
    <name evidence="18" type="ORF">Bccel_0676</name>
</gene>
<evidence type="ECO:0000256" key="11">
    <source>
        <dbReference type="ARBA" id="ARBA00022759"/>
    </source>
</evidence>
<keyword evidence="10 14" id="KW-0479">Metal-binding</keyword>
<dbReference type="GO" id="GO:0006298">
    <property type="term" value="P:mismatch repair"/>
    <property type="evidence" value="ECO:0007669"/>
    <property type="project" value="TreeGrafter"/>
</dbReference>
<dbReference type="Pfam" id="PF01351">
    <property type="entry name" value="RNase_HII"/>
    <property type="match status" value="1"/>
</dbReference>
<dbReference type="SUPFAM" id="SSF53098">
    <property type="entry name" value="Ribonuclease H-like"/>
    <property type="match status" value="1"/>
</dbReference>
<dbReference type="OrthoDB" id="9803420at2"/>
<comment type="similarity">
    <text evidence="5 14 16">Belongs to the RNase HII family.</text>
</comment>
<evidence type="ECO:0000313" key="18">
    <source>
        <dbReference type="EMBL" id="KNY25416.1"/>
    </source>
</evidence>
<dbReference type="RefSeq" id="WP_036942980.1">
    <property type="nucleotide sequence ID" value="NZ_JQKC01000020.1"/>
</dbReference>
<evidence type="ECO:0000256" key="13">
    <source>
        <dbReference type="ARBA" id="ARBA00023211"/>
    </source>
</evidence>
<dbReference type="NCBIfam" id="NF000595">
    <property type="entry name" value="PRK00015.1-3"/>
    <property type="match status" value="1"/>
</dbReference>
<proteinExistence type="inferred from homology"/>
<dbReference type="Proteomes" id="UP000036923">
    <property type="component" value="Unassembled WGS sequence"/>
</dbReference>
<feature type="domain" description="RNase H type-2" evidence="17">
    <location>
        <begin position="74"/>
        <end position="258"/>
    </location>
</feature>
<keyword evidence="8 14" id="KW-0963">Cytoplasm</keyword>
<dbReference type="STRING" id="398512.Bccel_0676"/>
<feature type="binding site" evidence="14 15">
    <location>
        <position position="81"/>
    </location>
    <ligand>
        <name>a divalent metal cation</name>
        <dbReference type="ChEBI" id="CHEBI:60240"/>
    </ligand>
</feature>
<evidence type="ECO:0000256" key="7">
    <source>
        <dbReference type="ARBA" id="ARBA00019179"/>
    </source>
</evidence>
<accession>A0A0L6JHT8</accession>